<dbReference type="GO" id="GO:0003676">
    <property type="term" value="F:nucleic acid binding"/>
    <property type="evidence" value="ECO:0007669"/>
    <property type="project" value="InterPro"/>
</dbReference>
<dbReference type="EMBL" id="HBGD01000011">
    <property type="protein sequence ID" value="CAD9076778.1"/>
    <property type="molecule type" value="Transcribed_RNA"/>
</dbReference>
<dbReference type="InterPro" id="IPR050656">
    <property type="entry name" value="PINX1"/>
</dbReference>
<feature type="compositionally biased region" description="Basic residues" evidence="1">
    <location>
        <begin position="163"/>
        <end position="178"/>
    </location>
</feature>
<evidence type="ECO:0000313" key="3">
    <source>
        <dbReference type="EMBL" id="CAD9076778.1"/>
    </source>
</evidence>
<dbReference type="InterPro" id="IPR000467">
    <property type="entry name" value="G_patch_dom"/>
</dbReference>
<dbReference type="PANTHER" id="PTHR23149">
    <property type="entry name" value="G PATCH DOMAIN CONTAINING PROTEIN"/>
    <property type="match status" value="1"/>
</dbReference>
<proteinExistence type="predicted"/>
<dbReference type="GO" id="GO:0005730">
    <property type="term" value="C:nucleolus"/>
    <property type="evidence" value="ECO:0007669"/>
    <property type="project" value="TreeGrafter"/>
</dbReference>
<feature type="region of interest" description="Disordered" evidence="1">
    <location>
        <begin position="149"/>
        <end position="248"/>
    </location>
</feature>
<dbReference type="Pfam" id="PF01585">
    <property type="entry name" value="G-patch"/>
    <property type="match status" value="1"/>
</dbReference>
<dbReference type="PANTHER" id="PTHR23149:SF9">
    <property type="entry name" value="G PATCH DOMAIN-CONTAINING PROTEIN 4"/>
    <property type="match status" value="1"/>
</dbReference>
<dbReference type="SMART" id="SM00443">
    <property type="entry name" value="G_patch"/>
    <property type="match status" value="1"/>
</dbReference>
<organism evidence="3">
    <name type="scientific">Percolomonas cosmopolitus</name>
    <dbReference type="NCBI Taxonomy" id="63605"/>
    <lineage>
        <taxon>Eukaryota</taxon>
        <taxon>Discoba</taxon>
        <taxon>Heterolobosea</taxon>
        <taxon>Tetramitia</taxon>
        <taxon>Eutetramitia</taxon>
        <taxon>Percolomonadidae</taxon>
        <taxon>Percolomonas</taxon>
    </lineage>
</organism>
<dbReference type="AlphaFoldDB" id="A0A7S1KKT4"/>
<dbReference type="PROSITE" id="PS50174">
    <property type="entry name" value="G_PATCH"/>
    <property type="match status" value="1"/>
</dbReference>
<accession>A0A7S1KKT4</accession>
<feature type="domain" description="G-patch" evidence="2">
    <location>
        <begin position="19"/>
        <end position="65"/>
    </location>
</feature>
<feature type="compositionally biased region" description="Basic and acidic residues" evidence="1">
    <location>
        <begin position="149"/>
        <end position="162"/>
    </location>
</feature>
<name>A0A7S1KKT4_9EUKA</name>
<evidence type="ECO:0000256" key="1">
    <source>
        <dbReference type="SAM" id="MobiDB-lite"/>
    </source>
</evidence>
<reference evidence="3" key="1">
    <citation type="submission" date="2021-01" db="EMBL/GenBank/DDBJ databases">
        <authorList>
            <person name="Corre E."/>
            <person name="Pelletier E."/>
            <person name="Niang G."/>
            <person name="Scheremetjew M."/>
            <person name="Finn R."/>
            <person name="Kale V."/>
            <person name="Holt S."/>
            <person name="Cochrane G."/>
            <person name="Meng A."/>
            <person name="Brown T."/>
            <person name="Cohen L."/>
        </authorList>
    </citation>
    <scope>NUCLEOTIDE SEQUENCE</scope>
    <source>
        <strain evidence="3">WS</strain>
    </source>
</reference>
<gene>
    <name evidence="3" type="ORF">PCOS0759_LOCUS9</name>
</gene>
<evidence type="ECO:0000259" key="2">
    <source>
        <dbReference type="PROSITE" id="PS50174"/>
    </source>
</evidence>
<protein>
    <recommendedName>
        <fullName evidence="2">G-patch domain-containing protein</fullName>
    </recommendedName>
</protein>
<sequence>MTPTSNNSISSTPHFASTLNSFAISYLEKKGWKKGQSMGLRNNGIAKHIIVRKKTNRAGIGADKAINLNVGNHWWERVFDDLLKDDADDPLRNGNGSEEVYEEYDVGLQQGKNADARKNSTMSRSDRIMSKSMKTLMYTSMRFVRETGKYGKSLHSEAEKKNAERKRRKKEKKERKRKEREDATEENDTSKTPEEESSSTKKHKMDKKRKRKDEDCASSSKKKKRSKKASPESDSSSSEEDTNADLMDKYHTKTSSVLSQSFFQATNGATLKKYRQVGKQNRLRAQDEKLLKEWGRI</sequence>
<feature type="compositionally biased region" description="Basic residues" evidence="1">
    <location>
        <begin position="200"/>
        <end position="211"/>
    </location>
</feature>